<comment type="catalytic activity">
    <reaction evidence="3">
        <text>cytidine(34) in elongator tRNA(Met) + acetate + ATP = N(4)-acetylcytidine(34) in elongator tRNA(Met) + AMP + diphosphate</text>
        <dbReference type="Rhea" id="RHEA:58144"/>
        <dbReference type="Rhea" id="RHEA-COMP:10693"/>
        <dbReference type="Rhea" id="RHEA-COMP:10694"/>
        <dbReference type="ChEBI" id="CHEBI:30089"/>
        <dbReference type="ChEBI" id="CHEBI:30616"/>
        <dbReference type="ChEBI" id="CHEBI:33019"/>
        <dbReference type="ChEBI" id="CHEBI:74900"/>
        <dbReference type="ChEBI" id="CHEBI:82748"/>
        <dbReference type="ChEBI" id="CHEBI:456215"/>
    </reaction>
</comment>
<dbReference type="OrthoDB" id="9769796at2"/>
<dbReference type="InterPro" id="IPR008513">
    <property type="entry name" value="tRNA(Met)_cyd_acetate_ligase"/>
</dbReference>
<feature type="binding site" evidence="3">
    <location>
        <position position="160"/>
    </location>
    <ligand>
        <name>ATP</name>
        <dbReference type="ChEBI" id="CHEBI:30616"/>
    </ligand>
</feature>
<organism evidence="4 5">
    <name type="scientific">Anoxybacillus pushchinoensis</name>
    <dbReference type="NCBI Taxonomy" id="150248"/>
    <lineage>
        <taxon>Bacteria</taxon>
        <taxon>Bacillati</taxon>
        <taxon>Bacillota</taxon>
        <taxon>Bacilli</taxon>
        <taxon>Bacillales</taxon>
        <taxon>Anoxybacillaceae</taxon>
        <taxon>Anoxybacillus</taxon>
    </lineage>
</organism>
<evidence type="ECO:0000256" key="3">
    <source>
        <dbReference type="HAMAP-Rule" id="MF_01539"/>
    </source>
</evidence>
<evidence type="ECO:0000256" key="1">
    <source>
        <dbReference type="ARBA" id="ARBA00022598"/>
    </source>
</evidence>
<comment type="function">
    <text evidence="3">Catalyzes the formation of N(4)-acetylcytidine (ac(4)C) at the wobble position of elongator tRNA(Met), using acetate and ATP as substrates. First activates an acetate ion to form acetyladenylate (Ac-AMP) and then transfers the acetyl group to tRNA to form ac(4)C34.</text>
</comment>
<protein>
    <recommendedName>
        <fullName evidence="3">tRNA(Met) cytidine acetate ligase</fullName>
        <ecNumber evidence="3">6.3.4.-</ecNumber>
    </recommendedName>
</protein>
<dbReference type="SUPFAM" id="SSF52374">
    <property type="entry name" value="Nucleotidylyl transferase"/>
    <property type="match status" value="1"/>
</dbReference>
<dbReference type="HAMAP" id="MF_01539">
    <property type="entry name" value="TmcAL"/>
    <property type="match status" value="1"/>
</dbReference>
<feature type="binding site" evidence="3">
    <location>
        <begin position="7"/>
        <end position="20"/>
    </location>
    <ligand>
        <name>ATP</name>
        <dbReference type="ChEBI" id="CHEBI:30616"/>
    </ligand>
</feature>
<dbReference type="InterPro" id="IPR014729">
    <property type="entry name" value="Rossmann-like_a/b/a_fold"/>
</dbReference>
<sequence length="398" mass="45760">MKAAGIVVEYNPFHNGHAYHVQQTRKKTEADCIIAVMSSSFTQRGEPAIVPKWQRASMALAGGVDLVVELPYPFAVQTAELFAHGAISILDALHCEQLCFGSEHGNIESFLQTAQRLIDEQESHNERVKHYMQQGMSYAKAYALALGDISRDALDISQPNNILGLHYVKAIREQRSRMKPETISRIVAHYHDETLPTNDQIASATSIRRFLQSGRAEDIMRYVPHITYETLQTYRMWHDWESYFPLLKYRLLTMEIDDIRRIAEVGEGIEHRLKRAIVHATSFHAFLSAVKTKRYTWTRLQRICTHILTNVTKKEMTQAIEQKRATYIRLLAMNDKGRAYLQTVKKRTALPLITNIKHIQHDPVYHIEKKATQAYLSVLPEPLLTEALRNEYATPPLR</sequence>
<dbReference type="EC" id="6.3.4.-" evidence="3"/>
<comment type="similarity">
    <text evidence="3">Belongs to the TmcAL family.</text>
</comment>
<name>A0A1I0TIQ6_9BACL</name>
<dbReference type="GO" id="GO:0016740">
    <property type="term" value="F:transferase activity"/>
    <property type="evidence" value="ECO:0007669"/>
    <property type="project" value="UniProtKB-KW"/>
</dbReference>
<dbReference type="Pfam" id="PF05636">
    <property type="entry name" value="HIGH_NTase1"/>
    <property type="match status" value="1"/>
</dbReference>
<dbReference type="STRING" id="150248.SAMN05216169_102942"/>
<dbReference type="NCBIfam" id="NF010191">
    <property type="entry name" value="PRK13670.1"/>
    <property type="match status" value="1"/>
</dbReference>
<dbReference type="PANTHER" id="PTHR37825">
    <property type="entry name" value="TRNA(MET) CYTIDINE ACETATE LIGASE"/>
    <property type="match status" value="1"/>
</dbReference>
<keyword evidence="3" id="KW-0963">Cytoplasm</keyword>
<keyword evidence="3" id="KW-0820">tRNA-binding</keyword>
<keyword evidence="2 3" id="KW-0819">tRNA processing</keyword>
<dbReference type="GO" id="GO:0005524">
    <property type="term" value="F:ATP binding"/>
    <property type="evidence" value="ECO:0007669"/>
    <property type="project" value="UniProtKB-KW"/>
</dbReference>
<evidence type="ECO:0000313" key="4">
    <source>
        <dbReference type="EMBL" id="SFA51688.1"/>
    </source>
</evidence>
<dbReference type="GO" id="GO:0005737">
    <property type="term" value="C:cytoplasm"/>
    <property type="evidence" value="ECO:0007669"/>
    <property type="project" value="UniProtKB-SubCell"/>
</dbReference>
<keyword evidence="4" id="KW-0808">Transferase</keyword>
<keyword evidence="3" id="KW-0547">Nucleotide-binding</keyword>
<keyword evidence="5" id="KW-1185">Reference proteome</keyword>
<dbReference type="PANTHER" id="PTHR37825:SF1">
    <property type="entry name" value="TRNA(MET) CYTIDINE ACETATE LIGASE"/>
    <property type="match status" value="1"/>
</dbReference>
<dbReference type="AlphaFoldDB" id="A0A1I0TIQ6"/>
<gene>
    <name evidence="3" type="primary">tmcAL</name>
    <name evidence="4" type="ORF">SAMN05216169_102942</name>
</gene>
<dbReference type="GO" id="GO:0000049">
    <property type="term" value="F:tRNA binding"/>
    <property type="evidence" value="ECO:0007669"/>
    <property type="project" value="UniProtKB-KW"/>
</dbReference>
<dbReference type="GO" id="GO:0016879">
    <property type="term" value="F:ligase activity, forming carbon-nitrogen bonds"/>
    <property type="evidence" value="ECO:0007669"/>
    <property type="project" value="UniProtKB-UniRule"/>
</dbReference>
<keyword evidence="1 3" id="KW-0436">Ligase</keyword>
<keyword evidence="3" id="KW-0694">RNA-binding</keyword>
<evidence type="ECO:0000256" key="2">
    <source>
        <dbReference type="ARBA" id="ARBA00022694"/>
    </source>
</evidence>
<dbReference type="Proteomes" id="UP000198979">
    <property type="component" value="Unassembled WGS sequence"/>
</dbReference>
<reference evidence="5" key="1">
    <citation type="submission" date="2016-10" db="EMBL/GenBank/DDBJ databases">
        <authorList>
            <person name="Varghese N."/>
            <person name="Submissions S."/>
        </authorList>
    </citation>
    <scope>NUCLEOTIDE SEQUENCE [LARGE SCALE GENOMIC DNA]</scope>
    <source>
        <strain evidence="5">K1</strain>
    </source>
</reference>
<feature type="binding site" evidence="3">
    <location>
        <position position="101"/>
    </location>
    <ligand>
        <name>ATP</name>
        <dbReference type="ChEBI" id="CHEBI:30616"/>
    </ligand>
</feature>
<dbReference type="EMBL" id="FOJQ01000029">
    <property type="protein sequence ID" value="SFA51688.1"/>
    <property type="molecule type" value="Genomic_DNA"/>
</dbReference>
<evidence type="ECO:0000313" key="5">
    <source>
        <dbReference type="Proteomes" id="UP000198979"/>
    </source>
</evidence>
<comment type="subcellular location">
    <subcellularLocation>
        <location evidence="3">Cytoplasm</location>
    </subcellularLocation>
</comment>
<dbReference type="RefSeq" id="WP_091703256.1">
    <property type="nucleotide sequence ID" value="NZ_FOJQ01000029.1"/>
</dbReference>
<dbReference type="Gene3D" id="3.40.50.620">
    <property type="entry name" value="HUPs"/>
    <property type="match status" value="1"/>
</dbReference>
<feature type="binding site" evidence="3">
    <location>
        <begin position="185"/>
        <end position="186"/>
    </location>
    <ligand>
        <name>ATP</name>
        <dbReference type="ChEBI" id="CHEBI:30616"/>
    </ligand>
</feature>
<proteinExistence type="inferred from homology"/>
<accession>A0A1I0TIQ6</accession>
<keyword evidence="3" id="KW-0067">ATP-binding</keyword>
<dbReference type="GO" id="GO:0006400">
    <property type="term" value="P:tRNA modification"/>
    <property type="evidence" value="ECO:0007669"/>
    <property type="project" value="UniProtKB-UniRule"/>
</dbReference>